<dbReference type="InterPro" id="IPR002048">
    <property type="entry name" value="EF_hand_dom"/>
</dbReference>
<gene>
    <name evidence="5" type="ORF">TrRE_jg7832</name>
</gene>
<comment type="caution">
    <text evidence="5">The sequence shown here is derived from an EMBL/GenBank/DDBJ whole genome shotgun (WGS) entry which is preliminary data.</text>
</comment>
<dbReference type="Gene3D" id="1.10.238.10">
    <property type="entry name" value="EF-hand"/>
    <property type="match status" value="3"/>
</dbReference>
<accession>A0A9W7FIQ8</accession>
<feature type="domain" description="EF-hand" evidence="4">
    <location>
        <begin position="375"/>
        <end position="410"/>
    </location>
</feature>
<feature type="domain" description="EF-hand" evidence="4">
    <location>
        <begin position="6"/>
        <end position="40"/>
    </location>
</feature>
<dbReference type="SUPFAM" id="SSF47473">
    <property type="entry name" value="EF-hand"/>
    <property type="match status" value="3"/>
</dbReference>
<dbReference type="GO" id="GO:0005509">
    <property type="term" value="F:calcium ion binding"/>
    <property type="evidence" value="ECO:0007669"/>
    <property type="project" value="InterPro"/>
</dbReference>
<dbReference type="OrthoDB" id="26525at2759"/>
<keyword evidence="6" id="KW-1185">Reference proteome</keyword>
<dbReference type="InterPro" id="IPR018247">
    <property type="entry name" value="EF_Hand_1_Ca_BS"/>
</dbReference>
<dbReference type="PROSITE" id="PS00018">
    <property type="entry name" value="EF_HAND_1"/>
    <property type="match status" value="3"/>
</dbReference>
<sequence>MAGAVISDEEIERMLRFLDPNNDGVSEEEFVSGFDAARRLRRAAAVEEGGKSCLRALVGALEKKSALEWFFECNGEPDNDEALDIDELRAGLKGLGFRKKSVALLQGFLDPGADGDVDVETFKAMLGAVGEPSSFSKEELAVAESVERLEKHIAEEGLNLGATFKKMDKDGGGEIDAREMKGFLAQLAKPSKARLGRMKRAADRKGGVELKEELEGGAPNSESIDQLMEFLDPDGDGITREELTAGFRQGRRARVHALQETMGRRIFKVMLQKIEGNEEDVETWFNQVNKSRILPGCDPVVDDRELKKGVKALGMKMTAANLSQLTRFLDPDADGDVSLSEFKGAVKRVDEPSSMDVFAANAGGTIMQLEKHMKKNKIRMCDLFRLIDQDNSGFIDSSELRAGLEDIIKAKGPVENKRKKKGVDEPPGSPRVKLEEAIEVDRQLNIPPPVAAE</sequence>
<evidence type="ECO:0000313" key="5">
    <source>
        <dbReference type="EMBL" id="GMI12794.1"/>
    </source>
</evidence>
<reference evidence="5" key="1">
    <citation type="submission" date="2022-07" db="EMBL/GenBank/DDBJ databases">
        <title>Genome analysis of Parmales, a sister group of diatoms, reveals the evolutionary specialization of diatoms from phago-mixotrophs to photoautotrophs.</title>
        <authorList>
            <person name="Ban H."/>
            <person name="Sato S."/>
            <person name="Yoshikawa S."/>
            <person name="Kazumasa Y."/>
            <person name="Nakamura Y."/>
            <person name="Ichinomiya M."/>
            <person name="Saitoh K."/>
            <person name="Sato N."/>
            <person name="Blanc-Mathieu R."/>
            <person name="Endo H."/>
            <person name="Kuwata A."/>
            <person name="Ogata H."/>
        </authorList>
    </citation>
    <scope>NUCLEOTIDE SEQUENCE</scope>
</reference>
<keyword evidence="2" id="KW-0106">Calcium</keyword>
<dbReference type="InterPro" id="IPR050145">
    <property type="entry name" value="Centrin_CML-like"/>
</dbReference>
<dbReference type="Pfam" id="PF13202">
    <property type="entry name" value="EF-hand_5"/>
    <property type="match status" value="1"/>
</dbReference>
<feature type="domain" description="EF-hand" evidence="4">
    <location>
        <begin position="219"/>
        <end position="253"/>
    </location>
</feature>
<evidence type="ECO:0000256" key="1">
    <source>
        <dbReference type="ARBA" id="ARBA00022737"/>
    </source>
</evidence>
<dbReference type="InterPro" id="IPR011992">
    <property type="entry name" value="EF-hand-dom_pair"/>
</dbReference>
<dbReference type="Pfam" id="PF13833">
    <property type="entry name" value="EF-hand_8"/>
    <property type="match status" value="1"/>
</dbReference>
<organism evidence="5 6">
    <name type="scientific">Triparma retinervis</name>
    <dbReference type="NCBI Taxonomy" id="2557542"/>
    <lineage>
        <taxon>Eukaryota</taxon>
        <taxon>Sar</taxon>
        <taxon>Stramenopiles</taxon>
        <taxon>Ochrophyta</taxon>
        <taxon>Bolidophyceae</taxon>
        <taxon>Parmales</taxon>
        <taxon>Triparmaceae</taxon>
        <taxon>Triparma</taxon>
    </lineage>
</organism>
<dbReference type="PANTHER" id="PTHR23050">
    <property type="entry name" value="CALCIUM BINDING PROTEIN"/>
    <property type="match status" value="1"/>
</dbReference>
<dbReference type="PROSITE" id="PS50222">
    <property type="entry name" value="EF_HAND_2"/>
    <property type="match status" value="4"/>
</dbReference>
<dbReference type="Proteomes" id="UP001165082">
    <property type="component" value="Unassembled WGS sequence"/>
</dbReference>
<dbReference type="Pfam" id="PF13405">
    <property type="entry name" value="EF-hand_6"/>
    <property type="match status" value="1"/>
</dbReference>
<feature type="domain" description="EF-hand" evidence="4">
    <location>
        <begin position="155"/>
        <end position="190"/>
    </location>
</feature>
<name>A0A9W7FIQ8_9STRA</name>
<protein>
    <recommendedName>
        <fullName evidence="4">EF-hand domain-containing protein</fullName>
    </recommendedName>
</protein>
<keyword evidence="1" id="KW-0677">Repeat</keyword>
<dbReference type="SMART" id="SM00054">
    <property type="entry name" value="EFh"/>
    <property type="match status" value="5"/>
</dbReference>
<feature type="region of interest" description="Disordered" evidence="3">
    <location>
        <begin position="413"/>
        <end position="433"/>
    </location>
</feature>
<dbReference type="AlphaFoldDB" id="A0A9W7FIQ8"/>
<dbReference type="EMBL" id="BRXZ01000496">
    <property type="protein sequence ID" value="GMI12794.1"/>
    <property type="molecule type" value="Genomic_DNA"/>
</dbReference>
<evidence type="ECO:0000313" key="6">
    <source>
        <dbReference type="Proteomes" id="UP001165082"/>
    </source>
</evidence>
<evidence type="ECO:0000256" key="3">
    <source>
        <dbReference type="SAM" id="MobiDB-lite"/>
    </source>
</evidence>
<evidence type="ECO:0000259" key="4">
    <source>
        <dbReference type="PROSITE" id="PS50222"/>
    </source>
</evidence>
<proteinExistence type="predicted"/>
<evidence type="ECO:0000256" key="2">
    <source>
        <dbReference type="ARBA" id="ARBA00022837"/>
    </source>
</evidence>